<organism evidence="1 2">
    <name type="scientific">Trichobilharzia regenti</name>
    <name type="common">Nasal bird schistosome</name>
    <dbReference type="NCBI Taxonomy" id="157069"/>
    <lineage>
        <taxon>Eukaryota</taxon>
        <taxon>Metazoa</taxon>
        <taxon>Spiralia</taxon>
        <taxon>Lophotrochozoa</taxon>
        <taxon>Platyhelminthes</taxon>
        <taxon>Trematoda</taxon>
        <taxon>Digenea</taxon>
        <taxon>Strigeidida</taxon>
        <taxon>Schistosomatoidea</taxon>
        <taxon>Schistosomatidae</taxon>
        <taxon>Trichobilharzia</taxon>
    </lineage>
</organism>
<keyword evidence="1" id="KW-1185">Reference proteome</keyword>
<dbReference type="WBParaSite" id="TREG1_129910.1">
    <property type="protein sequence ID" value="TREG1_129910.1"/>
    <property type="gene ID" value="TREG1_129910"/>
</dbReference>
<evidence type="ECO:0000313" key="2">
    <source>
        <dbReference type="WBParaSite" id="TREG1_129910.1"/>
    </source>
</evidence>
<reference evidence="1" key="1">
    <citation type="submission" date="2022-06" db="EMBL/GenBank/DDBJ databases">
        <authorList>
            <person name="Berger JAMES D."/>
            <person name="Berger JAMES D."/>
        </authorList>
    </citation>
    <scope>NUCLEOTIDE SEQUENCE [LARGE SCALE GENOMIC DNA]</scope>
</reference>
<evidence type="ECO:0000313" key="1">
    <source>
        <dbReference type="Proteomes" id="UP000050795"/>
    </source>
</evidence>
<accession>A0AA85J5E9</accession>
<protein>
    <submittedName>
        <fullName evidence="2">Uncharacterized protein</fullName>
    </submittedName>
</protein>
<sequence>MVGPAGTEPPSQFSLLGHYGIQARPPRQGSSYRPSLSHLVDTGHRINVNTAFSVIYRIPKTLSRTVRLRLLHIAEAVAIRSTKPELCIQNEHVQTLFLPWPTLD</sequence>
<dbReference type="AlphaFoldDB" id="A0AA85J5E9"/>
<reference evidence="2" key="2">
    <citation type="submission" date="2023-11" db="UniProtKB">
        <authorList>
            <consortium name="WormBaseParasite"/>
        </authorList>
    </citation>
    <scope>IDENTIFICATION</scope>
</reference>
<proteinExistence type="predicted"/>
<dbReference type="Proteomes" id="UP000050795">
    <property type="component" value="Unassembled WGS sequence"/>
</dbReference>
<name>A0AA85J5E9_TRIRE</name>